<evidence type="ECO:0000313" key="2">
    <source>
        <dbReference type="EMBL" id="MDT0349178.1"/>
    </source>
</evidence>
<gene>
    <name evidence="2" type="ORF">RM445_06530</name>
</gene>
<proteinExistence type="predicted"/>
<comment type="caution">
    <text evidence="2">The sequence shown here is derived from an EMBL/GenBank/DDBJ whole genome shotgun (WGS) entry which is preliminary data.</text>
</comment>
<feature type="chain" id="PRO_5045960778" evidence="1">
    <location>
        <begin position="24"/>
        <end position="135"/>
    </location>
</feature>
<dbReference type="Proteomes" id="UP001183202">
    <property type="component" value="Unassembled WGS sequence"/>
</dbReference>
<organism evidence="2 3">
    <name type="scientific">Pseudonocardia charpentierae</name>
    <dbReference type="NCBI Taxonomy" id="3075545"/>
    <lineage>
        <taxon>Bacteria</taxon>
        <taxon>Bacillati</taxon>
        <taxon>Actinomycetota</taxon>
        <taxon>Actinomycetes</taxon>
        <taxon>Pseudonocardiales</taxon>
        <taxon>Pseudonocardiaceae</taxon>
        <taxon>Pseudonocardia</taxon>
    </lineage>
</organism>
<dbReference type="EMBL" id="JAVREJ010000003">
    <property type="protein sequence ID" value="MDT0349178.1"/>
    <property type="molecule type" value="Genomic_DNA"/>
</dbReference>
<dbReference type="RefSeq" id="WP_311555159.1">
    <property type="nucleotide sequence ID" value="NZ_JAVREJ010000003.1"/>
</dbReference>
<evidence type="ECO:0000313" key="3">
    <source>
        <dbReference type="Proteomes" id="UP001183202"/>
    </source>
</evidence>
<accession>A0ABU2N7Z8</accession>
<feature type="signal peptide" evidence="1">
    <location>
        <begin position="1"/>
        <end position="23"/>
    </location>
</feature>
<reference evidence="3" key="1">
    <citation type="submission" date="2023-07" db="EMBL/GenBank/DDBJ databases">
        <title>30 novel species of actinomycetes from the DSMZ collection.</title>
        <authorList>
            <person name="Nouioui I."/>
        </authorList>
    </citation>
    <scope>NUCLEOTIDE SEQUENCE [LARGE SCALE GENOMIC DNA]</scope>
    <source>
        <strain evidence="3">DSM 45834</strain>
    </source>
</reference>
<sequence length="135" mass="14902">MNTPWTYLLLFLAMSLTAVSALAQHKYYTRTVRRLARENNDPGSVLVSGRGKGRVRGAIAVLVLDKQTEVIRAAAVMEGASVLARFKQRPDWVGLCARDDLPRSSPRLAKAVADARTHIPGRRKPLPTPGSMLRR</sequence>
<dbReference type="InterPro" id="IPR009693">
    <property type="entry name" value="Glucitol_operon_activator"/>
</dbReference>
<dbReference type="Pfam" id="PF06923">
    <property type="entry name" value="GutM"/>
    <property type="match status" value="1"/>
</dbReference>
<keyword evidence="1" id="KW-0732">Signal</keyword>
<name>A0ABU2N7Z8_9PSEU</name>
<keyword evidence="3" id="KW-1185">Reference proteome</keyword>
<evidence type="ECO:0000256" key="1">
    <source>
        <dbReference type="SAM" id="SignalP"/>
    </source>
</evidence>
<protein>
    <submittedName>
        <fullName evidence="2">Transcriptional regulator GutM</fullName>
    </submittedName>
</protein>